<dbReference type="Proteomes" id="UP001165044">
    <property type="component" value="Unassembled WGS sequence"/>
</dbReference>
<protein>
    <submittedName>
        <fullName evidence="2">Thioredoxin family protein</fullName>
    </submittedName>
</protein>
<dbReference type="InterPro" id="IPR000866">
    <property type="entry name" value="AhpC/TSA"/>
</dbReference>
<evidence type="ECO:0000259" key="1">
    <source>
        <dbReference type="PROSITE" id="PS51352"/>
    </source>
</evidence>
<dbReference type="Pfam" id="PF00578">
    <property type="entry name" value="AhpC-TSA"/>
    <property type="match status" value="1"/>
</dbReference>
<dbReference type="Gene3D" id="3.40.30.10">
    <property type="entry name" value="Glutaredoxin"/>
    <property type="match status" value="1"/>
</dbReference>
<dbReference type="InterPro" id="IPR036249">
    <property type="entry name" value="Thioredoxin-like_sf"/>
</dbReference>
<evidence type="ECO:0000313" key="2">
    <source>
        <dbReference type="EMBL" id="GLH68449.1"/>
    </source>
</evidence>
<dbReference type="EMBL" id="BSDC01000005">
    <property type="protein sequence ID" value="GLH68449.1"/>
    <property type="molecule type" value="Genomic_DNA"/>
</dbReference>
<evidence type="ECO:0000313" key="3">
    <source>
        <dbReference type="Proteomes" id="UP001165044"/>
    </source>
</evidence>
<dbReference type="PROSITE" id="PS51352">
    <property type="entry name" value="THIOREDOXIN_2"/>
    <property type="match status" value="1"/>
</dbReference>
<feature type="domain" description="Thioredoxin" evidence="1">
    <location>
        <begin position="9"/>
        <end position="161"/>
    </location>
</feature>
<name>A0ABQ5Q1V1_9BACT</name>
<dbReference type="PANTHER" id="PTHR43640">
    <property type="entry name" value="OS07G0260300 PROTEIN"/>
    <property type="match status" value="1"/>
</dbReference>
<proteinExistence type="predicted"/>
<dbReference type="CDD" id="cd02969">
    <property type="entry name" value="PRX_like1"/>
    <property type="match status" value="1"/>
</dbReference>
<dbReference type="InterPro" id="IPR013766">
    <property type="entry name" value="Thioredoxin_domain"/>
</dbReference>
<sequence>MALTESTMVPLGTACPDFTLPGVDGRLWSLHDFHCPALLVVVMCNHCPYVQAVDDRINALARTYQDRCAVVGLSANDAETYPEDSFEAMRIRARAKGYVFPYLWDEEQSVARALGAVCTPDFFLYDGHRHLTYRGRLDDNWKDAAHVTRQELRVAIERVLAGEGPLKVQHPSMGCSIKWKAGA</sequence>
<dbReference type="PANTHER" id="PTHR43640:SF1">
    <property type="entry name" value="THIOREDOXIN-DEPENDENT PEROXIREDOXIN"/>
    <property type="match status" value="1"/>
</dbReference>
<reference evidence="2" key="1">
    <citation type="journal article" date="2023" name="Antonie Van Leeuwenhoek">
        <title>Mesoterricola silvestris gen. nov., sp. nov., Mesoterricola sediminis sp. nov., Geothrix oryzae sp. nov., Geothrix edaphica sp. nov., Geothrix rubra sp. nov., and Geothrix limicola sp. nov., six novel members of Acidobacteriota isolated from soils.</title>
        <authorList>
            <person name="Itoh H."/>
            <person name="Sugisawa Y."/>
            <person name="Mise K."/>
            <person name="Xu Z."/>
            <person name="Kuniyasu M."/>
            <person name="Ushijima N."/>
            <person name="Kawano K."/>
            <person name="Kobayashi E."/>
            <person name="Shiratori Y."/>
            <person name="Masuda Y."/>
            <person name="Senoo K."/>
        </authorList>
    </citation>
    <scope>NUCLEOTIDE SEQUENCE</scope>
    <source>
        <strain evidence="2">Red802</strain>
    </source>
</reference>
<gene>
    <name evidence="2" type="ORF">GETHED_28130</name>
</gene>
<dbReference type="InterPro" id="IPR047262">
    <property type="entry name" value="PRX-like1"/>
</dbReference>
<organism evidence="2 3">
    <name type="scientific">Geothrix edaphica</name>
    <dbReference type="NCBI Taxonomy" id="2927976"/>
    <lineage>
        <taxon>Bacteria</taxon>
        <taxon>Pseudomonadati</taxon>
        <taxon>Acidobacteriota</taxon>
        <taxon>Holophagae</taxon>
        <taxon>Holophagales</taxon>
        <taxon>Holophagaceae</taxon>
        <taxon>Geothrix</taxon>
    </lineage>
</organism>
<keyword evidence="3" id="KW-1185">Reference proteome</keyword>
<dbReference type="SUPFAM" id="SSF52833">
    <property type="entry name" value="Thioredoxin-like"/>
    <property type="match status" value="1"/>
</dbReference>
<accession>A0ABQ5Q1V1</accession>
<dbReference type="RefSeq" id="WP_285610366.1">
    <property type="nucleotide sequence ID" value="NZ_BSDC01000005.1"/>
</dbReference>
<comment type="caution">
    <text evidence="2">The sequence shown here is derived from an EMBL/GenBank/DDBJ whole genome shotgun (WGS) entry which is preliminary data.</text>
</comment>